<sequence>MKRADSRKLTRRTVVAGSAAGAAALATRHREGTRMVSAQATPAATPGAAGMSSEPFGTLNGQDVEIYTLTNANGMEVKVLTYGATLQSIMVPDREGTMANVSLGFDTIEEYATMSPYFGCIIGRYGNRIALGQFELEGETYQIAINNEPNTLHGGDRGFDKYVHAAEDVSGDDGPALRLSRVSPDGEENYPGNLTYSVTYTLTDADELRIDYSATTDRTTIVNLTNHCYFNLAGEGSGSVLDHVVQFNASRYTPVDETLIPTGDLAEVAGTPFDFTTAKPLGQDIRDTSSEQIVIGLGYDHNWVLDREEGDTTTLFEAATVTDPASGRTMTCLTTEPGMQFYSGNFLNGAYGGPSGRAYRQGDAFALETQHFPDSPNQPDFPSTVLEPGDEYVSTTVYRFGVASE</sequence>
<proteinExistence type="inferred from homology"/>
<dbReference type="PROSITE" id="PS51318">
    <property type="entry name" value="TAT"/>
    <property type="match status" value="1"/>
</dbReference>
<feature type="active site" description="Proton acceptor" evidence="13">
    <location>
        <position position="368"/>
    </location>
</feature>
<dbReference type="GO" id="GO:0030246">
    <property type="term" value="F:carbohydrate binding"/>
    <property type="evidence" value="ECO:0007669"/>
    <property type="project" value="InterPro"/>
</dbReference>
<feature type="binding site" evidence="15">
    <location>
        <begin position="227"/>
        <end position="229"/>
    </location>
    <ligand>
        <name>beta-D-galactose</name>
        <dbReference type="ChEBI" id="CHEBI:27667"/>
    </ligand>
</feature>
<dbReference type="Pfam" id="PF01263">
    <property type="entry name" value="Aldose_epim"/>
    <property type="match status" value="1"/>
</dbReference>
<comment type="subunit">
    <text evidence="5">Monomer.</text>
</comment>
<organism evidence="17">
    <name type="scientific">uncultured Thermomicrobiales bacterium</name>
    <dbReference type="NCBI Taxonomy" id="1645740"/>
    <lineage>
        <taxon>Bacteria</taxon>
        <taxon>Pseudomonadati</taxon>
        <taxon>Thermomicrobiota</taxon>
        <taxon>Thermomicrobia</taxon>
        <taxon>Thermomicrobiales</taxon>
        <taxon>environmental samples</taxon>
    </lineage>
</organism>
<evidence type="ECO:0000256" key="13">
    <source>
        <dbReference type="PIRSR" id="PIRSR005096-1"/>
    </source>
</evidence>
<evidence type="ECO:0000256" key="9">
    <source>
        <dbReference type="ARBA" id="ARBA00022553"/>
    </source>
</evidence>
<comment type="catalytic activity">
    <reaction evidence="1 12">
        <text>alpha-D-glucose = beta-D-glucose</text>
        <dbReference type="Rhea" id="RHEA:10264"/>
        <dbReference type="ChEBI" id="CHEBI:15903"/>
        <dbReference type="ChEBI" id="CHEBI:17925"/>
        <dbReference type="EC" id="5.1.3.3"/>
    </reaction>
</comment>
<feature type="binding site" evidence="14">
    <location>
        <position position="300"/>
    </location>
    <ligand>
        <name>beta-D-galactose</name>
        <dbReference type="ChEBI" id="CHEBI:27667"/>
    </ligand>
</feature>
<keyword evidence="10 12" id="KW-0413">Isomerase</keyword>
<evidence type="ECO:0000256" key="15">
    <source>
        <dbReference type="PIRSR" id="PIRSR005096-3"/>
    </source>
</evidence>
<evidence type="ECO:0000256" key="4">
    <source>
        <dbReference type="ARBA" id="ARBA00006206"/>
    </source>
</evidence>
<dbReference type="NCBIfam" id="NF008277">
    <property type="entry name" value="PRK11055.1"/>
    <property type="match status" value="1"/>
</dbReference>
<evidence type="ECO:0000256" key="2">
    <source>
        <dbReference type="ARBA" id="ARBA00004496"/>
    </source>
</evidence>
<dbReference type="PANTHER" id="PTHR10091">
    <property type="entry name" value="ALDOSE-1-EPIMERASE"/>
    <property type="match status" value="1"/>
</dbReference>
<dbReference type="PIRSF" id="PIRSF005096">
    <property type="entry name" value="GALM"/>
    <property type="match status" value="1"/>
</dbReference>
<protein>
    <recommendedName>
        <fullName evidence="7 12">Aldose 1-epimerase</fullName>
        <ecNumber evidence="6 12">5.1.3.3</ecNumber>
    </recommendedName>
</protein>
<dbReference type="InterPro" id="IPR015443">
    <property type="entry name" value="Aldose_1-epimerase"/>
</dbReference>
<keyword evidence="11 12" id="KW-0119">Carbohydrate metabolism</keyword>
<dbReference type="FunFam" id="2.70.98.10:FF:000003">
    <property type="entry name" value="Aldose 1-epimerase"/>
    <property type="match status" value="1"/>
</dbReference>
<dbReference type="InterPro" id="IPR047215">
    <property type="entry name" value="Galactose_mutarotase-like"/>
</dbReference>
<dbReference type="InterPro" id="IPR008183">
    <property type="entry name" value="Aldose_1/G6P_1-epimerase"/>
</dbReference>
<accession>A0A6J4UPI8</accession>
<dbReference type="EMBL" id="CADCWK010000107">
    <property type="protein sequence ID" value="CAA9554032.1"/>
    <property type="molecule type" value="Genomic_DNA"/>
</dbReference>
<dbReference type="InterPro" id="IPR014718">
    <property type="entry name" value="GH-type_carb-bd"/>
</dbReference>
<dbReference type="InterPro" id="IPR011013">
    <property type="entry name" value="Gal_mutarotase_sf_dom"/>
</dbReference>
<dbReference type="InterPro" id="IPR006311">
    <property type="entry name" value="TAT_signal"/>
</dbReference>
<dbReference type="CDD" id="cd09019">
    <property type="entry name" value="galactose_mutarotase_like"/>
    <property type="match status" value="1"/>
</dbReference>
<gene>
    <name evidence="17" type="ORF">AVDCRST_MAG33-1133</name>
</gene>
<evidence type="ECO:0000256" key="6">
    <source>
        <dbReference type="ARBA" id="ARBA00013185"/>
    </source>
</evidence>
<evidence type="ECO:0000256" key="14">
    <source>
        <dbReference type="PIRSR" id="PIRSR005096-2"/>
    </source>
</evidence>
<keyword evidence="9" id="KW-0597">Phosphoprotein</keyword>
<comment type="pathway">
    <text evidence="3 12">Carbohydrate metabolism; hexose metabolism.</text>
</comment>
<evidence type="ECO:0000313" key="17">
    <source>
        <dbReference type="EMBL" id="CAA9554032.1"/>
    </source>
</evidence>
<feature type="region of interest" description="Disordered" evidence="16">
    <location>
        <begin position="30"/>
        <end position="55"/>
    </location>
</feature>
<evidence type="ECO:0000256" key="7">
    <source>
        <dbReference type="ARBA" id="ARBA00014165"/>
    </source>
</evidence>
<reference evidence="17" key="1">
    <citation type="submission" date="2020-02" db="EMBL/GenBank/DDBJ databases">
        <authorList>
            <person name="Meier V. D."/>
        </authorList>
    </citation>
    <scope>NUCLEOTIDE SEQUENCE</scope>
    <source>
        <strain evidence="17">AVDCRST_MAG33</strain>
    </source>
</reference>
<dbReference type="GO" id="GO:0005737">
    <property type="term" value="C:cytoplasm"/>
    <property type="evidence" value="ECO:0007669"/>
    <property type="project" value="UniProtKB-SubCell"/>
</dbReference>
<dbReference type="UniPathway" id="UPA00242"/>
<comment type="similarity">
    <text evidence="4 12">Belongs to the aldose epimerase family.</text>
</comment>
<dbReference type="PANTHER" id="PTHR10091:SF0">
    <property type="entry name" value="GALACTOSE MUTAROTASE"/>
    <property type="match status" value="1"/>
</dbReference>
<dbReference type="AlphaFoldDB" id="A0A6J4UPI8"/>
<evidence type="ECO:0000256" key="16">
    <source>
        <dbReference type="SAM" id="MobiDB-lite"/>
    </source>
</evidence>
<comment type="subcellular location">
    <subcellularLocation>
        <location evidence="2">Cytoplasm</location>
    </subcellularLocation>
</comment>
<name>A0A6J4UPI8_9BACT</name>
<evidence type="ECO:0000256" key="12">
    <source>
        <dbReference type="PIRNR" id="PIRNR005096"/>
    </source>
</evidence>
<evidence type="ECO:0000256" key="1">
    <source>
        <dbReference type="ARBA" id="ARBA00001614"/>
    </source>
</evidence>
<dbReference type="GO" id="GO:0004034">
    <property type="term" value="F:aldose 1-epimerase activity"/>
    <property type="evidence" value="ECO:0007669"/>
    <property type="project" value="UniProtKB-EC"/>
</dbReference>
<keyword evidence="8" id="KW-0963">Cytoplasm</keyword>
<dbReference type="EC" id="5.1.3.3" evidence="6 12"/>
<dbReference type="GO" id="GO:0006006">
    <property type="term" value="P:glucose metabolic process"/>
    <property type="evidence" value="ECO:0007669"/>
    <property type="project" value="TreeGrafter"/>
</dbReference>
<dbReference type="SUPFAM" id="SSF74650">
    <property type="entry name" value="Galactose mutarotase-like"/>
    <property type="match status" value="1"/>
</dbReference>
<evidence type="ECO:0000256" key="3">
    <source>
        <dbReference type="ARBA" id="ARBA00005028"/>
    </source>
</evidence>
<evidence type="ECO:0000256" key="5">
    <source>
        <dbReference type="ARBA" id="ARBA00011245"/>
    </source>
</evidence>
<dbReference type="InterPro" id="IPR018052">
    <property type="entry name" value="Ald1_epimerase_CS"/>
</dbReference>
<dbReference type="Gene3D" id="2.70.98.10">
    <property type="match status" value="1"/>
</dbReference>
<dbReference type="GO" id="GO:0033499">
    <property type="term" value="P:galactose catabolic process via UDP-galactose, Leloir pathway"/>
    <property type="evidence" value="ECO:0007669"/>
    <property type="project" value="TreeGrafter"/>
</dbReference>
<evidence type="ECO:0000256" key="11">
    <source>
        <dbReference type="ARBA" id="ARBA00023277"/>
    </source>
</evidence>
<feature type="active site" description="Proton donor" evidence="13">
    <location>
        <position position="227"/>
    </location>
</feature>
<feature type="compositionally biased region" description="Low complexity" evidence="16">
    <location>
        <begin position="40"/>
        <end position="50"/>
    </location>
</feature>
<evidence type="ECO:0000256" key="8">
    <source>
        <dbReference type="ARBA" id="ARBA00022490"/>
    </source>
</evidence>
<feature type="binding site" evidence="15">
    <location>
        <begin position="127"/>
        <end position="128"/>
    </location>
    <ligand>
        <name>beta-D-galactose</name>
        <dbReference type="ChEBI" id="CHEBI:27667"/>
    </ligand>
</feature>
<dbReference type="PROSITE" id="PS00545">
    <property type="entry name" value="ALDOSE_1_EPIMERASE"/>
    <property type="match status" value="1"/>
</dbReference>
<evidence type="ECO:0000256" key="10">
    <source>
        <dbReference type="ARBA" id="ARBA00023235"/>
    </source>
</evidence>